<keyword evidence="1" id="KW-0472">Membrane</keyword>
<evidence type="ECO:0000313" key="3">
    <source>
        <dbReference type="Proteomes" id="UP000007484"/>
    </source>
</evidence>
<feature type="transmembrane region" description="Helical" evidence="1">
    <location>
        <begin position="6"/>
        <end position="27"/>
    </location>
</feature>
<dbReference type="KEGG" id="mss:MSU_0114"/>
<dbReference type="EMBL" id="CP002525">
    <property type="protein sequence ID" value="ADX97658.1"/>
    <property type="molecule type" value="Genomic_DNA"/>
</dbReference>
<dbReference type="HOGENOM" id="CLU_126520_0_0_14"/>
<evidence type="ECO:0000256" key="1">
    <source>
        <dbReference type="SAM" id="Phobius"/>
    </source>
</evidence>
<gene>
    <name evidence="2" type="ordered locus">MSU_0114</name>
</gene>
<proteinExistence type="predicted"/>
<evidence type="ECO:0000313" key="2">
    <source>
        <dbReference type="EMBL" id="ADX97658.1"/>
    </source>
</evidence>
<name>F0QQ88_MYCSL</name>
<reference evidence="2 3" key="1">
    <citation type="journal article" date="2011" name="J. Bacteriol.">
        <title>Complete genome sequences of two hemotropic Mycoplasmas, Mycoplasma haemofelis strain Ohio2 and Mycoplasma suis strain Illinois.</title>
        <authorList>
            <person name="Messick J.B."/>
            <person name="Santos A.P."/>
            <person name="Guimaraes A.M."/>
        </authorList>
    </citation>
    <scope>NUCLEOTIDE SEQUENCE [LARGE SCALE GENOMIC DNA]</scope>
    <source>
        <strain evidence="2 3">Illinois</strain>
    </source>
</reference>
<accession>F0QQ88</accession>
<dbReference type="AlphaFoldDB" id="F0QQ88"/>
<sequence>MSGLTTIAKVALAATSIGGLTGVSYFFRDELRGTIARLSGHEDVKVSKDVIAEYIYKKDNNSEQIFCEQLSKKKASTIKLTPKECEKYSGLWKNKSKESENKTDVLVRVNEKYLENIFRGEFNSPSRDNFSFRMREGLKKGLLIENSKKICKSDLVANDGKIIVTCETQETIQIPSS</sequence>
<keyword evidence="1" id="KW-1133">Transmembrane helix</keyword>
<dbReference type="STRING" id="768700.MSU_0114"/>
<protein>
    <submittedName>
        <fullName evidence="2">Uncharacterized protein</fullName>
    </submittedName>
</protein>
<keyword evidence="1" id="KW-0812">Transmembrane</keyword>
<dbReference type="RefSeq" id="WP_013608807.1">
    <property type="nucleotide sequence ID" value="NC_015155.1"/>
</dbReference>
<organism evidence="2 3">
    <name type="scientific">Mycoplasma suis (strain Illinois)</name>
    <dbReference type="NCBI Taxonomy" id="768700"/>
    <lineage>
        <taxon>Bacteria</taxon>
        <taxon>Bacillati</taxon>
        <taxon>Mycoplasmatota</taxon>
        <taxon>Mollicutes</taxon>
        <taxon>Mycoplasmataceae</taxon>
        <taxon>Mycoplasma</taxon>
    </lineage>
</organism>
<dbReference type="Proteomes" id="UP000007484">
    <property type="component" value="Chromosome"/>
</dbReference>
<keyword evidence="3" id="KW-1185">Reference proteome</keyword>